<gene>
    <name evidence="1" type="ORF">S12H4_55524</name>
</gene>
<evidence type="ECO:0000313" key="1">
    <source>
        <dbReference type="EMBL" id="GAJ21750.1"/>
    </source>
</evidence>
<organism evidence="1">
    <name type="scientific">marine sediment metagenome</name>
    <dbReference type="NCBI Taxonomy" id="412755"/>
    <lineage>
        <taxon>unclassified sequences</taxon>
        <taxon>metagenomes</taxon>
        <taxon>ecological metagenomes</taxon>
    </lineage>
</organism>
<proteinExistence type="predicted"/>
<protein>
    <submittedName>
        <fullName evidence="1">Uncharacterized protein</fullName>
    </submittedName>
</protein>
<name>X1W1D2_9ZZZZ</name>
<accession>X1W1D2</accession>
<dbReference type="EMBL" id="BARW01035629">
    <property type="protein sequence ID" value="GAJ21750.1"/>
    <property type="molecule type" value="Genomic_DNA"/>
</dbReference>
<sequence length="37" mass="4425">MIILDKESDFFAKGMTAEERDLYDRQFRLEGWSQNLA</sequence>
<dbReference type="AlphaFoldDB" id="X1W1D2"/>
<reference evidence="1" key="1">
    <citation type="journal article" date="2014" name="Front. Microbiol.">
        <title>High frequency of phylogenetically diverse reductive dehalogenase-homologous genes in deep subseafloor sedimentary metagenomes.</title>
        <authorList>
            <person name="Kawai M."/>
            <person name="Futagami T."/>
            <person name="Toyoda A."/>
            <person name="Takaki Y."/>
            <person name="Nishi S."/>
            <person name="Hori S."/>
            <person name="Arai W."/>
            <person name="Tsubouchi T."/>
            <person name="Morono Y."/>
            <person name="Uchiyama I."/>
            <person name="Ito T."/>
            <person name="Fujiyama A."/>
            <person name="Inagaki F."/>
            <person name="Takami H."/>
        </authorList>
    </citation>
    <scope>NUCLEOTIDE SEQUENCE</scope>
    <source>
        <strain evidence="1">Expedition CK06-06</strain>
    </source>
</reference>
<comment type="caution">
    <text evidence="1">The sequence shown here is derived from an EMBL/GenBank/DDBJ whole genome shotgun (WGS) entry which is preliminary data.</text>
</comment>
<feature type="non-terminal residue" evidence="1">
    <location>
        <position position="37"/>
    </location>
</feature>